<organism evidence="2 3">
    <name type="scientific">Rhizoctonia solani</name>
    <dbReference type="NCBI Taxonomy" id="456999"/>
    <lineage>
        <taxon>Eukaryota</taxon>
        <taxon>Fungi</taxon>
        <taxon>Dikarya</taxon>
        <taxon>Basidiomycota</taxon>
        <taxon>Agaricomycotina</taxon>
        <taxon>Agaricomycetes</taxon>
        <taxon>Cantharellales</taxon>
        <taxon>Ceratobasidiaceae</taxon>
        <taxon>Rhizoctonia</taxon>
    </lineage>
</organism>
<feature type="transmembrane region" description="Helical" evidence="1">
    <location>
        <begin position="76"/>
        <end position="100"/>
    </location>
</feature>
<reference evidence="2" key="1">
    <citation type="submission" date="2021-01" db="EMBL/GenBank/DDBJ databases">
        <authorList>
            <person name="Kaushik A."/>
        </authorList>
    </citation>
    <scope>NUCLEOTIDE SEQUENCE</scope>
    <source>
        <strain evidence="2">Type strain: AG8-Rh-89/</strain>
    </source>
</reference>
<dbReference type="EMBL" id="CAJMWZ010006017">
    <property type="protein sequence ID" value="CAE6514306.1"/>
    <property type="molecule type" value="Genomic_DNA"/>
</dbReference>
<dbReference type="Proteomes" id="UP000663850">
    <property type="component" value="Unassembled WGS sequence"/>
</dbReference>
<evidence type="ECO:0000256" key="1">
    <source>
        <dbReference type="SAM" id="Phobius"/>
    </source>
</evidence>
<name>A0A8H3D803_9AGAM</name>
<keyword evidence="1" id="KW-1133">Transmembrane helix</keyword>
<keyword evidence="1" id="KW-0812">Transmembrane</keyword>
<evidence type="ECO:0000313" key="3">
    <source>
        <dbReference type="Proteomes" id="UP000663850"/>
    </source>
</evidence>
<sequence>MYSHRTISPPINLFKCNIKDLLLGMTYEVTPKLSFTGQPRVLSNQMQKELQASRSVIRHSLSPVVFRRVRPVETRVYALIQNVFALVSITVLIFQTTVALKKAENGIRTRIFTDVCTLDGGAGYLDHFFEFITIVRDL</sequence>
<gene>
    <name evidence="2" type="ORF">RDB_LOCUS109892</name>
</gene>
<proteinExistence type="predicted"/>
<dbReference type="AlphaFoldDB" id="A0A8H3D803"/>
<protein>
    <submittedName>
        <fullName evidence="2">Uncharacterized protein</fullName>
    </submittedName>
</protein>
<comment type="caution">
    <text evidence="2">The sequence shown here is derived from an EMBL/GenBank/DDBJ whole genome shotgun (WGS) entry which is preliminary data.</text>
</comment>
<evidence type="ECO:0000313" key="2">
    <source>
        <dbReference type="EMBL" id="CAE6514306.1"/>
    </source>
</evidence>
<keyword evidence="1" id="KW-0472">Membrane</keyword>
<accession>A0A8H3D803</accession>